<keyword evidence="3" id="KW-0808">Transferase</keyword>
<dbReference type="InterPro" id="IPR011712">
    <property type="entry name" value="Sig_transdc_His_kin_sub3_dim/P"/>
</dbReference>
<name>A0ABR8R786_9BACI</name>
<accession>A0ABR8R786</accession>
<dbReference type="InterPro" id="IPR050482">
    <property type="entry name" value="Sensor_HK_TwoCompSys"/>
</dbReference>
<evidence type="ECO:0000256" key="1">
    <source>
        <dbReference type="ARBA" id="ARBA00000085"/>
    </source>
</evidence>
<dbReference type="InterPro" id="IPR003594">
    <property type="entry name" value="HATPase_dom"/>
</dbReference>
<evidence type="ECO:0000256" key="4">
    <source>
        <dbReference type="ARBA" id="ARBA00022777"/>
    </source>
</evidence>
<evidence type="ECO:0000256" key="7">
    <source>
        <dbReference type="SAM" id="Phobius"/>
    </source>
</evidence>
<sequence length="331" mass="37247">MLSDSDLHNGVKLILLLSIICSYYIALWNKDWRLLCAVLAGYFLLIILSLYEGSVIITFGFLFADLLGRAKSKLHIGLGIVGVASLFLLILWKEQLSGIDFAVLVAFMIIQLALPILRYFLLKTTNLQTKLNEVNKQLVQQEERQRIARDLHDTIGHTLTMIKLKTELASKLVEPEQTKVKGELNDILATTRTAMKQVRELVTDMKFVSLESELEHTQELLKSAGIIVHYNNNFQQLLSSVEETMISLCLREATTNILRHSQAKRCEIHTSINDRLFCVHIKDDGIGIEMKKFGNGLVSMKERMNSLQGDVFIDGAPSGGTLVTITLPIHL</sequence>
<keyword evidence="5" id="KW-0902">Two-component regulatory system</keyword>
<dbReference type="EC" id="2.7.13.3" evidence="2"/>
<reference evidence="9 10" key="1">
    <citation type="submission" date="2020-08" db="EMBL/GenBank/DDBJ databases">
        <title>A Genomic Blueprint of the Chicken Gut Microbiome.</title>
        <authorList>
            <person name="Gilroy R."/>
            <person name="Ravi A."/>
            <person name="Getino M."/>
            <person name="Pursley I."/>
            <person name="Horton D.L."/>
            <person name="Alikhan N.-F."/>
            <person name="Baker D."/>
            <person name="Gharbi K."/>
            <person name="Hall N."/>
            <person name="Watson M."/>
            <person name="Adriaenssens E.M."/>
            <person name="Foster-Nyarko E."/>
            <person name="Jarju S."/>
            <person name="Secka A."/>
            <person name="Antonio M."/>
            <person name="Oren A."/>
            <person name="Chaudhuri R."/>
            <person name="La Ragione R.M."/>
            <person name="Hildebrand F."/>
            <person name="Pallen M.J."/>
        </authorList>
    </citation>
    <scope>NUCLEOTIDE SEQUENCE [LARGE SCALE GENOMIC DNA]</scope>
    <source>
        <strain evidence="9 10">Sa2BUA9</strain>
    </source>
</reference>
<evidence type="ECO:0000256" key="5">
    <source>
        <dbReference type="ARBA" id="ARBA00023012"/>
    </source>
</evidence>
<evidence type="ECO:0000259" key="8">
    <source>
        <dbReference type="SMART" id="SM00387"/>
    </source>
</evidence>
<dbReference type="Gene3D" id="1.20.5.1930">
    <property type="match status" value="1"/>
</dbReference>
<keyword evidence="4 9" id="KW-0418">Kinase</keyword>
<organism evidence="9 10">
    <name type="scientific">Psychrobacillus faecigallinarum</name>
    <dbReference type="NCBI Taxonomy" id="2762235"/>
    <lineage>
        <taxon>Bacteria</taxon>
        <taxon>Bacillati</taxon>
        <taxon>Bacillota</taxon>
        <taxon>Bacilli</taxon>
        <taxon>Bacillales</taxon>
        <taxon>Bacillaceae</taxon>
        <taxon>Psychrobacillus</taxon>
    </lineage>
</organism>
<keyword evidence="7" id="KW-1133">Transmembrane helix</keyword>
<evidence type="ECO:0000313" key="9">
    <source>
        <dbReference type="EMBL" id="MBD7943520.1"/>
    </source>
</evidence>
<evidence type="ECO:0000313" key="10">
    <source>
        <dbReference type="Proteomes" id="UP000640786"/>
    </source>
</evidence>
<dbReference type="SMART" id="SM00387">
    <property type="entry name" value="HATPase_c"/>
    <property type="match status" value="1"/>
</dbReference>
<proteinExistence type="predicted"/>
<feature type="transmembrane region" description="Helical" evidence="7">
    <location>
        <begin position="32"/>
        <end position="62"/>
    </location>
</feature>
<keyword evidence="7" id="KW-0812">Transmembrane</keyword>
<protein>
    <recommendedName>
        <fullName evidence="2">histidine kinase</fullName>
        <ecNumber evidence="2">2.7.13.3</ecNumber>
    </recommendedName>
</protein>
<dbReference type="CDD" id="cd16917">
    <property type="entry name" value="HATPase_UhpB-NarQ-NarX-like"/>
    <property type="match status" value="1"/>
</dbReference>
<dbReference type="PANTHER" id="PTHR24421:SF63">
    <property type="entry name" value="SENSOR HISTIDINE KINASE DESK"/>
    <property type="match status" value="1"/>
</dbReference>
<feature type="transmembrane region" description="Helical" evidence="7">
    <location>
        <begin position="74"/>
        <end position="92"/>
    </location>
</feature>
<dbReference type="InterPro" id="IPR036890">
    <property type="entry name" value="HATPase_C_sf"/>
</dbReference>
<dbReference type="Proteomes" id="UP000640786">
    <property type="component" value="Unassembled WGS sequence"/>
</dbReference>
<dbReference type="PANTHER" id="PTHR24421">
    <property type="entry name" value="NITRATE/NITRITE SENSOR PROTEIN NARX-RELATED"/>
    <property type="match status" value="1"/>
</dbReference>
<feature type="coiled-coil region" evidence="6">
    <location>
        <begin position="124"/>
        <end position="151"/>
    </location>
</feature>
<comment type="catalytic activity">
    <reaction evidence="1">
        <text>ATP + protein L-histidine = ADP + protein N-phospho-L-histidine.</text>
        <dbReference type="EC" id="2.7.13.3"/>
    </reaction>
</comment>
<gene>
    <name evidence="9" type="ORF">H9650_05255</name>
</gene>
<keyword evidence="10" id="KW-1185">Reference proteome</keyword>
<evidence type="ECO:0000256" key="6">
    <source>
        <dbReference type="SAM" id="Coils"/>
    </source>
</evidence>
<evidence type="ECO:0000256" key="3">
    <source>
        <dbReference type="ARBA" id="ARBA00022679"/>
    </source>
</evidence>
<dbReference type="Pfam" id="PF02518">
    <property type="entry name" value="HATPase_c"/>
    <property type="match status" value="1"/>
</dbReference>
<dbReference type="Pfam" id="PF07730">
    <property type="entry name" value="HisKA_3"/>
    <property type="match status" value="1"/>
</dbReference>
<dbReference type="GO" id="GO:0016301">
    <property type="term" value="F:kinase activity"/>
    <property type="evidence" value="ECO:0007669"/>
    <property type="project" value="UniProtKB-KW"/>
</dbReference>
<dbReference type="EMBL" id="JACSQO010000002">
    <property type="protein sequence ID" value="MBD7943520.1"/>
    <property type="molecule type" value="Genomic_DNA"/>
</dbReference>
<dbReference type="Gene3D" id="3.30.565.10">
    <property type="entry name" value="Histidine kinase-like ATPase, C-terminal domain"/>
    <property type="match status" value="1"/>
</dbReference>
<feature type="domain" description="Histidine kinase/HSP90-like ATPase" evidence="8">
    <location>
        <begin position="241"/>
        <end position="331"/>
    </location>
</feature>
<feature type="transmembrane region" description="Helical" evidence="7">
    <location>
        <begin position="98"/>
        <end position="121"/>
    </location>
</feature>
<keyword evidence="7" id="KW-0472">Membrane</keyword>
<feature type="transmembrane region" description="Helical" evidence="7">
    <location>
        <begin position="7"/>
        <end position="26"/>
    </location>
</feature>
<keyword evidence="6" id="KW-0175">Coiled coil</keyword>
<dbReference type="SUPFAM" id="SSF55874">
    <property type="entry name" value="ATPase domain of HSP90 chaperone/DNA topoisomerase II/histidine kinase"/>
    <property type="match status" value="1"/>
</dbReference>
<evidence type="ECO:0000256" key="2">
    <source>
        <dbReference type="ARBA" id="ARBA00012438"/>
    </source>
</evidence>
<comment type="caution">
    <text evidence="9">The sequence shown here is derived from an EMBL/GenBank/DDBJ whole genome shotgun (WGS) entry which is preliminary data.</text>
</comment>